<accession>A0ABQ8BMU1</accession>
<dbReference type="Proteomes" id="UP000824890">
    <property type="component" value="Unassembled WGS sequence"/>
</dbReference>
<evidence type="ECO:0000256" key="1">
    <source>
        <dbReference type="SAM" id="MobiDB-lite"/>
    </source>
</evidence>
<feature type="region of interest" description="Disordered" evidence="1">
    <location>
        <begin position="1"/>
        <end position="21"/>
    </location>
</feature>
<dbReference type="EMBL" id="JAGKQM010000010">
    <property type="protein sequence ID" value="KAH0906089.1"/>
    <property type="molecule type" value="Genomic_DNA"/>
</dbReference>
<evidence type="ECO:0000313" key="3">
    <source>
        <dbReference type="Proteomes" id="UP000824890"/>
    </source>
</evidence>
<gene>
    <name evidence="2" type="ORF">HID58_037916</name>
</gene>
<proteinExistence type="predicted"/>
<organism evidence="2 3">
    <name type="scientific">Brassica napus</name>
    <name type="common">Rape</name>
    <dbReference type="NCBI Taxonomy" id="3708"/>
    <lineage>
        <taxon>Eukaryota</taxon>
        <taxon>Viridiplantae</taxon>
        <taxon>Streptophyta</taxon>
        <taxon>Embryophyta</taxon>
        <taxon>Tracheophyta</taxon>
        <taxon>Spermatophyta</taxon>
        <taxon>Magnoliopsida</taxon>
        <taxon>eudicotyledons</taxon>
        <taxon>Gunneridae</taxon>
        <taxon>Pentapetalae</taxon>
        <taxon>rosids</taxon>
        <taxon>malvids</taxon>
        <taxon>Brassicales</taxon>
        <taxon>Brassicaceae</taxon>
        <taxon>Brassiceae</taxon>
        <taxon>Brassica</taxon>
    </lineage>
</organism>
<name>A0ABQ8BMU1_BRANA</name>
<sequence>MEIARNLREGEKRKLKESGGDIGRIEIENPRNTLHASRGKPRVNTNLEIKKRGTSIFPAKILDQNPLAVSPVQGTS</sequence>
<evidence type="ECO:0000313" key="2">
    <source>
        <dbReference type="EMBL" id="KAH0906089.1"/>
    </source>
</evidence>
<protein>
    <submittedName>
        <fullName evidence="2">Uncharacterized protein</fullName>
    </submittedName>
</protein>
<comment type="caution">
    <text evidence="2">The sequence shown here is derived from an EMBL/GenBank/DDBJ whole genome shotgun (WGS) entry which is preliminary data.</text>
</comment>
<reference evidence="2 3" key="1">
    <citation type="submission" date="2021-05" db="EMBL/GenBank/DDBJ databases">
        <title>Genome Assembly of Synthetic Allotetraploid Brassica napus Reveals Homoeologous Exchanges between Subgenomes.</title>
        <authorList>
            <person name="Davis J.T."/>
        </authorList>
    </citation>
    <scope>NUCLEOTIDE SEQUENCE [LARGE SCALE GENOMIC DNA]</scope>
    <source>
        <strain evidence="3">cv. Da-Ae</strain>
        <tissue evidence="2">Seedling</tissue>
    </source>
</reference>
<keyword evidence="3" id="KW-1185">Reference proteome</keyword>